<dbReference type="EMBL" id="JAIWYP010000015">
    <property type="protein sequence ID" value="KAH3704684.1"/>
    <property type="molecule type" value="Genomic_DNA"/>
</dbReference>
<feature type="compositionally biased region" description="Low complexity" evidence="1">
    <location>
        <begin position="33"/>
        <end position="43"/>
    </location>
</feature>
<name>A0A9D3YPK4_DREPO</name>
<evidence type="ECO:0000313" key="2">
    <source>
        <dbReference type="EMBL" id="KAH3704684.1"/>
    </source>
</evidence>
<sequence length="54" mass="5761">MNAASNANAISTTLNPGDGRMERRSRVSKSSDESSVSMESSDPSTERTNASLNR</sequence>
<reference evidence="2" key="1">
    <citation type="journal article" date="2019" name="bioRxiv">
        <title>The Genome of the Zebra Mussel, Dreissena polymorpha: A Resource for Invasive Species Research.</title>
        <authorList>
            <person name="McCartney M.A."/>
            <person name="Auch B."/>
            <person name="Kono T."/>
            <person name="Mallez S."/>
            <person name="Zhang Y."/>
            <person name="Obille A."/>
            <person name="Becker A."/>
            <person name="Abrahante J.E."/>
            <person name="Garbe J."/>
            <person name="Badalamenti J.P."/>
            <person name="Herman A."/>
            <person name="Mangelson H."/>
            <person name="Liachko I."/>
            <person name="Sullivan S."/>
            <person name="Sone E.D."/>
            <person name="Koren S."/>
            <person name="Silverstein K.A.T."/>
            <person name="Beckman K.B."/>
            <person name="Gohl D.M."/>
        </authorList>
    </citation>
    <scope>NUCLEOTIDE SEQUENCE</scope>
    <source>
        <strain evidence="2">Duluth1</strain>
        <tissue evidence="2">Whole animal</tissue>
    </source>
</reference>
<protein>
    <submittedName>
        <fullName evidence="2">Uncharacterized protein</fullName>
    </submittedName>
</protein>
<evidence type="ECO:0000313" key="3">
    <source>
        <dbReference type="Proteomes" id="UP000828390"/>
    </source>
</evidence>
<feature type="region of interest" description="Disordered" evidence="1">
    <location>
        <begin position="1"/>
        <end position="54"/>
    </location>
</feature>
<accession>A0A9D3YPK4</accession>
<comment type="caution">
    <text evidence="2">The sequence shown here is derived from an EMBL/GenBank/DDBJ whole genome shotgun (WGS) entry which is preliminary data.</text>
</comment>
<gene>
    <name evidence="2" type="ORF">DPMN_079746</name>
</gene>
<feature type="compositionally biased region" description="Basic and acidic residues" evidence="1">
    <location>
        <begin position="19"/>
        <end position="32"/>
    </location>
</feature>
<proteinExistence type="predicted"/>
<dbReference type="Proteomes" id="UP000828390">
    <property type="component" value="Unassembled WGS sequence"/>
</dbReference>
<keyword evidence="3" id="KW-1185">Reference proteome</keyword>
<dbReference type="AlphaFoldDB" id="A0A9D3YPK4"/>
<evidence type="ECO:0000256" key="1">
    <source>
        <dbReference type="SAM" id="MobiDB-lite"/>
    </source>
</evidence>
<organism evidence="2 3">
    <name type="scientific">Dreissena polymorpha</name>
    <name type="common">Zebra mussel</name>
    <name type="synonym">Mytilus polymorpha</name>
    <dbReference type="NCBI Taxonomy" id="45954"/>
    <lineage>
        <taxon>Eukaryota</taxon>
        <taxon>Metazoa</taxon>
        <taxon>Spiralia</taxon>
        <taxon>Lophotrochozoa</taxon>
        <taxon>Mollusca</taxon>
        <taxon>Bivalvia</taxon>
        <taxon>Autobranchia</taxon>
        <taxon>Heteroconchia</taxon>
        <taxon>Euheterodonta</taxon>
        <taxon>Imparidentia</taxon>
        <taxon>Neoheterodontei</taxon>
        <taxon>Myida</taxon>
        <taxon>Dreissenoidea</taxon>
        <taxon>Dreissenidae</taxon>
        <taxon>Dreissena</taxon>
    </lineage>
</organism>
<reference evidence="2" key="2">
    <citation type="submission" date="2020-11" db="EMBL/GenBank/DDBJ databases">
        <authorList>
            <person name="McCartney M.A."/>
            <person name="Auch B."/>
            <person name="Kono T."/>
            <person name="Mallez S."/>
            <person name="Becker A."/>
            <person name="Gohl D.M."/>
            <person name="Silverstein K.A.T."/>
            <person name="Koren S."/>
            <person name="Bechman K.B."/>
            <person name="Herman A."/>
            <person name="Abrahante J.E."/>
            <person name="Garbe J."/>
        </authorList>
    </citation>
    <scope>NUCLEOTIDE SEQUENCE</scope>
    <source>
        <strain evidence="2">Duluth1</strain>
        <tissue evidence="2">Whole animal</tissue>
    </source>
</reference>